<evidence type="ECO:0000256" key="4">
    <source>
        <dbReference type="ARBA" id="ARBA00022723"/>
    </source>
</evidence>
<dbReference type="Pfam" id="PF00240">
    <property type="entry name" value="ubiquitin"/>
    <property type="match status" value="1"/>
</dbReference>
<evidence type="ECO:0000259" key="12">
    <source>
        <dbReference type="PROSITE" id="PS51873"/>
    </source>
</evidence>
<dbReference type="GO" id="GO:0061630">
    <property type="term" value="F:ubiquitin protein ligase activity"/>
    <property type="evidence" value="ECO:0007669"/>
    <property type="project" value="UniProtKB-EC"/>
</dbReference>
<comment type="function">
    <text evidence="9">Functions within a multiprotein E3 ubiquitin ligase complex, catalyzing the covalent attachment of ubiquitin moieties onto substrate proteins.</text>
</comment>
<comment type="subcellular location">
    <subcellularLocation>
        <location evidence="9">Mitochondrion</location>
    </subcellularLocation>
</comment>
<evidence type="ECO:0000256" key="9">
    <source>
        <dbReference type="PIRNR" id="PIRNR037880"/>
    </source>
</evidence>
<dbReference type="GO" id="GO:0005739">
    <property type="term" value="C:mitochondrion"/>
    <property type="evidence" value="ECO:0007669"/>
    <property type="project" value="UniProtKB-SubCell"/>
</dbReference>
<dbReference type="GO" id="GO:0006914">
    <property type="term" value="P:autophagy"/>
    <property type="evidence" value="ECO:0007669"/>
    <property type="project" value="UniProtKB-UniRule"/>
</dbReference>
<reference evidence="13 14" key="1">
    <citation type="journal article" date="2020" name="Nature">
        <title>Six reference-quality genomes reveal evolution of bat adaptations.</title>
        <authorList>
            <person name="Jebb D."/>
            <person name="Huang Z."/>
            <person name="Pippel M."/>
            <person name="Hughes G.M."/>
            <person name="Lavrichenko K."/>
            <person name="Devanna P."/>
            <person name="Winkler S."/>
            <person name="Jermiin L.S."/>
            <person name="Skirmuntt E.C."/>
            <person name="Katzourakis A."/>
            <person name="Burkitt-Gray L."/>
            <person name="Ray D.A."/>
            <person name="Sullivan K.A.M."/>
            <person name="Roscito J.G."/>
            <person name="Kirilenko B.M."/>
            <person name="Davalos L.M."/>
            <person name="Corthals A.P."/>
            <person name="Power M.L."/>
            <person name="Jones G."/>
            <person name="Ransome R.D."/>
            <person name="Dechmann D.K.N."/>
            <person name="Locatelli A.G."/>
            <person name="Puechmaille S.J."/>
            <person name="Fedrigo O."/>
            <person name="Jarvis E.D."/>
            <person name="Hiller M."/>
            <person name="Vernes S.C."/>
            <person name="Myers E.W."/>
            <person name="Teeling E.C."/>
        </authorList>
    </citation>
    <scope>NUCLEOTIDE SEQUENCE [LARGE SCALE GENOMIC DNA]</scope>
    <source>
        <strain evidence="13">Bat1K_MPI-CBG_1</strain>
    </source>
</reference>
<evidence type="ECO:0000256" key="3">
    <source>
        <dbReference type="ARBA" id="ARBA00022679"/>
    </source>
</evidence>
<evidence type="ECO:0000313" key="13">
    <source>
        <dbReference type="EMBL" id="KAF6115672.1"/>
    </source>
</evidence>
<dbReference type="PIRSF" id="PIRSF037880">
    <property type="entry name" value="Parkin"/>
    <property type="match status" value="1"/>
</dbReference>
<evidence type="ECO:0000256" key="1">
    <source>
        <dbReference type="ARBA" id="ARBA00004906"/>
    </source>
</evidence>
<dbReference type="GO" id="GO:0031593">
    <property type="term" value="F:polyubiquitin modification-dependent protein binding"/>
    <property type="evidence" value="ECO:0007669"/>
    <property type="project" value="TreeGrafter"/>
</dbReference>
<evidence type="ECO:0000313" key="14">
    <source>
        <dbReference type="Proteomes" id="UP000664940"/>
    </source>
</evidence>
<comment type="pathway">
    <text evidence="1 9">Protein modification; protein ubiquitination.</text>
</comment>
<evidence type="ECO:0000256" key="5">
    <source>
        <dbReference type="ARBA" id="ARBA00022737"/>
    </source>
</evidence>
<dbReference type="PROSITE" id="PS51873">
    <property type="entry name" value="TRIAD"/>
    <property type="match status" value="1"/>
</dbReference>
<accession>A0A834EIP6</accession>
<dbReference type="GO" id="GO:0016567">
    <property type="term" value="P:protein ubiquitination"/>
    <property type="evidence" value="ECO:0007669"/>
    <property type="project" value="UniProtKB-UniRule"/>
</dbReference>
<dbReference type="PRINTS" id="PR01475">
    <property type="entry name" value="PARKIN"/>
</dbReference>
<dbReference type="Gene3D" id="3.10.20.90">
    <property type="entry name" value="Phosphatidylinositol 3-kinase Catalytic Subunit, Chain A, domain 1"/>
    <property type="match status" value="1"/>
</dbReference>
<dbReference type="UniPathway" id="UPA00143"/>
<feature type="domain" description="Ubiquitin-like" evidence="11">
    <location>
        <begin position="1"/>
        <end position="72"/>
    </location>
</feature>
<feature type="domain" description="RING-type" evidence="12">
    <location>
        <begin position="235"/>
        <end position="430"/>
    </location>
</feature>
<dbReference type="CDD" id="cd01798">
    <property type="entry name" value="Ubl_parkin"/>
    <property type="match status" value="1"/>
</dbReference>
<evidence type="ECO:0000259" key="11">
    <source>
        <dbReference type="PROSITE" id="PS50053"/>
    </source>
</evidence>
<evidence type="ECO:0000256" key="10">
    <source>
        <dbReference type="SAM" id="MobiDB-lite"/>
    </source>
</evidence>
<feature type="region of interest" description="Disordered" evidence="10">
    <location>
        <begin position="77"/>
        <end position="104"/>
    </location>
</feature>
<dbReference type="AlphaFoldDB" id="A0A834EIP6"/>
<dbReference type="CDD" id="cd16627">
    <property type="entry name" value="RING-HC_RBR_parkin"/>
    <property type="match status" value="1"/>
</dbReference>
<organism evidence="13 14">
    <name type="scientific">Phyllostomus discolor</name>
    <name type="common">pale spear-nosed bat</name>
    <dbReference type="NCBI Taxonomy" id="89673"/>
    <lineage>
        <taxon>Eukaryota</taxon>
        <taxon>Metazoa</taxon>
        <taxon>Chordata</taxon>
        <taxon>Craniata</taxon>
        <taxon>Vertebrata</taxon>
        <taxon>Euteleostomi</taxon>
        <taxon>Mammalia</taxon>
        <taxon>Eutheria</taxon>
        <taxon>Laurasiatheria</taxon>
        <taxon>Chiroptera</taxon>
        <taxon>Yangochiroptera</taxon>
        <taxon>Phyllostomidae</taxon>
        <taxon>Phyllostominae</taxon>
        <taxon>Phyllostomus</taxon>
    </lineage>
</organism>
<dbReference type="InterPro" id="IPR003977">
    <property type="entry name" value="Parkin"/>
</dbReference>
<dbReference type="PANTHER" id="PTHR10677:SF40">
    <property type="entry name" value="UBIQUITIN-LIKE DOMAIN-CONTAINING PROTEIN"/>
    <property type="match status" value="1"/>
</dbReference>
<dbReference type="GO" id="GO:0006511">
    <property type="term" value="P:ubiquitin-dependent protein catabolic process"/>
    <property type="evidence" value="ECO:0007669"/>
    <property type="project" value="TreeGrafter"/>
</dbReference>
<dbReference type="GO" id="GO:0000151">
    <property type="term" value="C:ubiquitin ligase complex"/>
    <property type="evidence" value="ECO:0007669"/>
    <property type="project" value="UniProtKB-UniRule"/>
</dbReference>
<keyword evidence="5" id="KW-0677">Repeat</keyword>
<dbReference type="PANTHER" id="PTHR10677">
    <property type="entry name" value="UBIQUILIN"/>
    <property type="match status" value="1"/>
</dbReference>
<keyword evidence="3" id="KW-0808">Transferase</keyword>
<keyword evidence="7 9" id="KW-0833">Ubl conjugation pathway</keyword>
<comment type="caution">
    <text evidence="13">The sequence shown here is derived from an EMBL/GenBank/DDBJ whole genome shotgun (WGS) entry which is preliminary data.</text>
</comment>
<comment type="subunit">
    <text evidence="9">Forms an E3 ubiquitin ligase complex.</text>
</comment>
<comment type="similarity">
    <text evidence="9">Belongs to the RBR family. Parkin subfamily.</text>
</comment>
<gene>
    <name evidence="13" type="ORF">HJG60_015567</name>
</gene>
<evidence type="ECO:0000256" key="6">
    <source>
        <dbReference type="ARBA" id="ARBA00022771"/>
    </source>
</evidence>
<dbReference type="Pfam" id="PF17976">
    <property type="entry name" value="zf-RING_12"/>
    <property type="match status" value="1"/>
</dbReference>
<keyword evidence="6" id="KW-0863">Zinc-finger</keyword>
<dbReference type="GO" id="GO:0009893">
    <property type="term" value="P:positive regulation of metabolic process"/>
    <property type="evidence" value="ECO:0007669"/>
    <property type="project" value="UniProtKB-ARBA"/>
</dbReference>
<dbReference type="SUPFAM" id="SSF54236">
    <property type="entry name" value="Ubiquitin-like"/>
    <property type="match status" value="1"/>
</dbReference>
<keyword evidence="9" id="KW-0496">Mitochondrion</keyword>
<protein>
    <recommendedName>
        <fullName evidence="9">E3 ubiquitin-protein ligase parkin</fullName>
        <ecNumber evidence="9">2.3.2.31</ecNumber>
    </recommendedName>
</protein>
<dbReference type="EC" id="2.3.2.31" evidence="9"/>
<evidence type="ECO:0000256" key="2">
    <source>
        <dbReference type="ARBA" id="ARBA00022553"/>
    </source>
</evidence>
<comment type="catalytic activity">
    <reaction evidence="9">
        <text>[E2 ubiquitin-conjugating enzyme]-S-ubiquitinyl-L-cysteine + [acceptor protein]-L-lysine = [E2 ubiquitin-conjugating enzyme]-L-cysteine + [acceptor protein]-N(6)-ubiquitinyl-L-lysine.</text>
        <dbReference type="EC" id="2.3.2.31"/>
    </reaction>
</comment>
<dbReference type="GO" id="GO:0008270">
    <property type="term" value="F:zinc ion binding"/>
    <property type="evidence" value="ECO:0007669"/>
    <property type="project" value="UniProtKB-KW"/>
</dbReference>
<dbReference type="CDD" id="cd21382">
    <property type="entry name" value="RING0_parkin"/>
    <property type="match status" value="1"/>
</dbReference>
<dbReference type="PROSITE" id="PS50053">
    <property type="entry name" value="UBIQUITIN_2"/>
    <property type="match status" value="1"/>
</dbReference>
<dbReference type="FunFam" id="3.10.20.90:FF:000142">
    <property type="entry name" value="E3 ubiquitin-protein ligase parkin"/>
    <property type="match status" value="1"/>
</dbReference>
<evidence type="ECO:0000256" key="8">
    <source>
        <dbReference type="ARBA" id="ARBA00022833"/>
    </source>
</evidence>
<dbReference type="InterPro" id="IPR041170">
    <property type="entry name" value="Znf-RING_14"/>
</dbReference>
<dbReference type="InterPro" id="IPR041565">
    <property type="entry name" value="Parkin_Znf-RING"/>
</dbReference>
<keyword evidence="9" id="KW-0832">Ubl conjugation</keyword>
<dbReference type="Pfam" id="PF17978">
    <property type="entry name" value="zf-RING_14"/>
    <property type="match status" value="1"/>
</dbReference>
<name>A0A834EIP6_9CHIR</name>
<dbReference type="Gene3D" id="1.20.120.1750">
    <property type="match status" value="1"/>
</dbReference>
<dbReference type="GO" id="GO:0005829">
    <property type="term" value="C:cytosol"/>
    <property type="evidence" value="ECO:0007669"/>
    <property type="project" value="InterPro"/>
</dbReference>
<evidence type="ECO:0000256" key="7">
    <source>
        <dbReference type="ARBA" id="ARBA00022786"/>
    </source>
</evidence>
<dbReference type="InterPro" id="IPR000626">
    <property type="entry name" value="Ubiquitin-like_dom"/>
</dbReference>
<dbReference type="InterPro" id="IPR029071">
    <property type="entry name" value="Ubiquitin-like_domsf"/>
</dbReference>
<keyword evidence="9" id="KW-0072">Autophagy</keyword>
<dbReference type="SMART" id="SM00213">
    <property type="entry name" value="UBQ"/>
    <property type="match status" value="1"/>
</dbReference>
<sequence>MIVFVRFNSSHGFPVEVDPTTSIFQLKEAVAKRQGVPADQLRVIFAGKELRDDLVLQGCDLDQQSIVHVVLRPAREGQEMTSAPGGGRPWSAAGASRREPESLTRVDFSGSVLPTDSEGLAAILVEDRETIAPPAGRPAGRPAYNSFYVYCKGPCGGVQPGKLRVRCGTCRQATLTLAQGPSCWEDVLIPDRMRGECQSPGCPGTRAEFFFKCAAHPTSDQETSVALNLITTNSRNITCITCADVRSPVLVFQCHSRHVICLDCFHLYCVTRLNDRQFVHDPQLGYSLPCVAGCPDSLVTELHHFRVLGEEQLVFCRDCGEAAHDGECSAPAASAAVAQVYRVDEKAAEQARWEESSKETIKQTTKPCPRCRVPVEKNGESGPRAARLCGALVRGRRPCVAMAAGCARRVSWPGGGSSLRDFGGICSACVSALPAPSPPPVRILVLLSHNSSRV</sequence>
<keyword evidence="2" id="KW-0597">Phosphoprotein</keyword>
<dbReference type="InterPro" id="IPR015496">
    <property type="entry name" value="Ubiquilin"/>
</dbReference>
<keyword evidence="4 9" id="KW-0479">Metal-binding</keyword>
<proteinExistence type="inferred from homology"/>
<dbReference type="InterPro" id="IPR047535">
    <property type="entry name" value="RING-HC_RBR_parkin"/>
</dbReference>
<dbReference type="InterPro" id="IPR044066">
    <property type="entry name" value="TRIAD_supradom"/>
</dbReference>
<keyword evidence="8 9" id="KW-0862">Zinc</keyword>
<dbReference type="Proteomes" id="UP000664940">
    <property type="component" value="Unassembled WGS sequence"/>
</dbReference>
<dbReference type="EMBL" id="JABVXQ010000004">
    <property type="protein sequence ID" value="KAF6115672.1"/>
    <property type="molecule type" value="Genomic_DNA"/>
</dbReference>